<feature type="compositionally biased region" description="Low complexity" evidence="1">
    <location>
        <begin position="21"/>
        <end position="61"/>
    </location>
</feature>
<evidence type="ECO:0000313" key="3">
    <source>
        <dbReference type="Proteomes" id="UP001470230"/>
    </source>
</evidence>
<organism evidence="2 3">
    <name type="scientific">Tritrichomonas musculus</name>
    <dbReference type="NCBI Taxonomy" id="1915356"/>
    <lineage>
        <taxon>Eukaryota</taxon>
        <taxon>Metamonada</taxon>
        <taxon>Parabasalia</taxon>
        <taxon>Tritrichomonadida</taxon>
        <taxon>Tritrichomonadidae</taxon>
        <taxon>Tritrichomonas</taxon>
    </lineage>
</organism>
<dbReference type="EMBL" id="JAPFFF010000005">
    <property type="protein sequence ID" value="KAK8890566.1"/>
    <property type="molecule type" value="Genomic_DNA"/>
</dbReference>
<sequence length="392" mass="44550">MTLDEPKWRSRGGDPNLEAFYTTTYSSSYTRPKTTSYSTRSINPTLTSGTQSTTAASGSQSIQHLPSGYSTNNHVSPLELAPRQDRKDYLDSYSHECFCPESSIKTLMRERPIVRAAMERSGYWNEPMPNVLYESPARRITSARERTINAKNLDPLTLKRITKENPIDGENHGAGPEWGSTTYNQAYREYESNNSKFFKTDRNLIGKKEPDAFTRNHLTIPQKPVDEQISTYTASYRKPPVLTSINIPNRTVMERSGYTGSLIPTMNKTVPLSDVTADDLHPIEVSKLKKVNTPEYQNLFDPDPFKSTYQISYQSPRRQIDRCLTAVSNVRHANTGYDSNETIHAGPPGDPRYFKTGKTEVMRKYKDPTEALRSRNMNARPNVMERSGYWAT</sequence>
<keyword evidence="3" id="KW-1185">Reference proteome</keyword>
<reference evidence="2 3" key="1">
    <citation type="submission" date="2024-04" db="EMBL/GenBank/DDBJ databases">
        <title>Tritrichomonas musculus Genome.</title>
        <authorList>
            <person name="Alves-Ferreira E."/>
            <person name="Grigg M."/>
            <person name="Lorenzi H."/>
            <person name="Galac M."/>
        </authorList>
    </citation>
    <scope>NUCLEOTIDE SEQUENCE [LARGE SCALE GENOMIC DNA]</scope>
    <source>
        <strain evidence="2 3">EAF2021</strain>
    </source>
</reference>
<evidence type="ECO:0000256" key="1">
    <source>
        <dbReference type="SAM" id="MobiDB-lite"/>
    </source>
</evidence>
<name>A0ABR2KI97_9EUKA</name>
<gene>
    <name evidence="2" type="ORF">M9Y10_035343</name>
</gene>
<comment type="caution">
    <text evidence="2">The sequence shown here is derived from an EMBL/GenBank/DDBJ whole genome shotgun (WGS) entry which is preliminary data.</text>
</comment>
<evidence type="ECO:0000313" key="2">
    <source>
        <dbReference type="EMBL" id="KAK8890566.1"/>
    </source>
</evidence>
<feature type="compositionally biased region" description="Polar residues" evidence="1">
    <location>
        <begin position="62"/>
        <end position="75"/>
    </location>
</feature>
<accession>A0ABR2KI97</accession>
<feature type="compositionally biased region" description="Basic and acidic residues" evidence="1">
    <location>
        <begin position="1"/>
        <end position="12"/>
    </location>
</feature>
<feature type="region of interest" description="Disordered" evidence="1">
    <location>
        <begin position="1"/>
        <end position="76"/>
    </location>
</feature>
<proteinExistence type="predicted"/>
<protein>
    <submittedName>
        <fullName evidence="2">Uncharacterized protein</fullName>
    </submittedName>
</protein>
<dbReference type="Proteomes" id="UP001470230">
    <property type="component" value="Unassembled WGS sequence"/>
</dbReference>